<protein>
    <submittedName>
        <fullName evidence="3">Uncharacterized protein</fullName>
    </submittedName>
</protein>
<sequence>MNTFVSLLLILSSAFVSVNSFQVTLASICRENFRTCGAGSFANVAGRFAKKDAVDSMKLNGRREAILGIAATAATLWPSKASATYSAYAAREKDWESRVSKGEIQISKASDLKRQLREIVPENERAEIFCPNGPSSAVSALMENRCGDRQATASVYGRQEDSVGNSIPGARAGYQSPAQKGKANSLASTSNLASSTGGFLDYGGTASSTTKLVPRR</sequence>
<feature type="compositionally biased region" description="Low complexity" evidence="1">
    <location>
        <begin position="184"/>
        <end position="198"/>
    </location>
</feature>
<feature type="region of interest" description="Disordered" evidence="1">
    <location>
        <begin position="157"/>
        <end position="216"/>
    </location>
</feature>
<feature type="chain" id="PRO_5040798412" evidence="2">
    <location>
        <begin position="21"/>
        <end position="216"/>
    </location>
</feature>
<name>A0A9W6ZIK6_9STRA</name>
<reference evidence="4" key="1">
    <citation type="journal article" date="2023" name="Commun. Biol.">
        <title>Genome analysis of Parmales, the sister group of diatoms, reveals the evolutionary specialization of diatoms from phago-mixotrophs to photoautotrophs.</title>
        <authorList>
            <person name="Ban H."/>
            <person name="Sato S."/>
            <person name="Yoshikawa S."/>
            <person name="Yamada K."/>
            <person name="Nakamura Y."/>
            <person name="Ichinomiya M."/>
            <person name="Sato N."/>
            <person name="Blanc-Mathieu R."/>
            <person name="Endo H."/>
            <person name="Kuwata A."/>
            <person name="Ogata H."/>
        </authorList>
    </citation>
    <scope>NUCLEOTIDE SEQUENCE [LARGE SCALE GENOMIC DNA]</scope>
    <source>
        <strain evidence="4">NIES 3701</strain>
    </source>
</reference>
<accession>A0A9W6ZIK6</accession>
<keyword evidence="4" id="KW-1185">Reference proteome</keyword>
<gene>
    <name evidence="3" type="ORF">TrST_g3855</name>
</gene>
<evidence type="ECO:0000313" key="3">
    <source>
        <dbReference type="EMBL" id="GMH52891.1"/>
    </source>
</evidence>
<evidence type="ECO:0000256" key="1">
    <source>
        <dbReference type="SAM" id="MobiDB-lite"/>
    </source>
</evidence>
<proteinExistence type="predicted"/>
<dbReference type="Proteomes" id="UP001165085">
    <property type="component" value="Unassembled WGS sequence"/>
</dbReference>
<comment type="caution">
    <text evidence="3">The sequence shown here is derived from an EMBL/GenBank/DDBJ whole genome shotgun (WGS) entry which is preliminary data.</text>
</comment>
<feature type="compositionally biased region" description="Polar residues" evidence="1">
    <location>
        <begin position="205"/>
        <end position="216"/>
    </location>
</feature>
<dbReference type="OrthoDB" id="42293at2759"/>
<keyword evidence="2" id="KW-0732">Signal</keyword>
<dbReference type="AlphaFoldDB" id="A0A9W6ZIK6"/>
<dbReference type="EMBL" id="BRXY01000015">
    <property type="protein sequence ID" value="GMH52891.1"/>
    <property type="molecule type" value="Genomic_DNA"/>
</dbReference>
<evidence type="ECO:0000256" key="2">
    <source>
        <dbReference type="SAM" id="SignalP"/>
    </source>
</evidence>
<feature type="signal peptide" evidence="2">
    <location>
        <begin position="1"/>
        <end position="20"/>
    </location>
</feature>
<evidence type="ECO:0000313" key="4">
    <source>
        <dbReference type="Proteomes" id="UP001165085"/>
    </source>
</evidence>
<organism evidence="3 4">
    <name type="scientific">Triparma strigata</name>
    <dbReference type="NCBI Taxonomy" id="1606541"/>
    <lineage>
        <taxon>Eukaryota</taxon>
        <taxon>Sar</taxon>
        <taxon>Stramenopiles</taxon>
        <taxon>Ochrophyta</taxon>
        <taxon>Bolidophyceae</taxon>
        <taxon>Parmales</taxon>
        <taxon>Triparmaceae</taxon>
        <taxon>Triparma</taxon>
    </lineage>
</organism>